<dbReference type="CDD" id="cd02000">
    <property type="entry name" value="TPP_E1_PDC_ADC_BCADC"/>
    <property type="match status" value="1"/>
</dbReference>
<evidence type="ECO:0000256" key="5">
    <source>
        <dbReference type="ARBA" id="ARBA00023002"/>
    </source>
</evidence>
<proteinExistence type="predicted"/>
<evidence type="ECO:0000256" key="10">
    <source>
        <dbReference type="RuleBase" id="RU366007"/>
    </source>
</evidence>
<name>A0ABW4NLD5_9LACT</name>
<dbReference type="InterPro" id="IPR017596">
    <property type="entry name" value="PdhA/BkdA"/>
</dbReference>
<comment type="cofactor">
    <cofactor evidence="1 10">
        <name>thiamine diphosphate</name>
        <dbReference type="ChEBI" id="CHEBI:58937"/>
    </cofactor>
</comment>
<evidence type="ECO:0000256" key="2">
    <source>
        <dbReference type="ARBA" id="ARBA00011870"/>
    </source>
</evidence>
<evidence type="ECO:0000256" key="8">
    <source>
        <dbReference type="ARBA" id="ARBA00025211"/>
    </source>
</evidence>
<keyword evidence="7 10" id="KW-0670">Pyruvate</keyword>
<dbReference type="EMBL" id="JBHUFF010000008">
    <property type="protein sequence ID" value="MFD1798943.1"/>
    <property type="molecule type" value="Genomic_DNA"/>
</dbReference>
<dbReference type="NCBIfam" id="TIGR03181">
    <property type="entry name" value="PDH_E1_alph_x"/>
    <property type="match status" value="1"/>
</dbReference>
<keyword evidence="13" id="KW-1185">Reference proteome</keyword>
<dbReference type="EC" id="1.2.4.1" evidence="3 10"/>
<dbReference type="PANTHER" id="PTHR43380:SF1">
    <property type="entry name" value="2-OXOISOVALERATE DEHYDROGENASE SUBUNIT ALPHA, MITOCHONDRIAL"/>
    <property type="match status" value="1"/>
</dbReference>
<evidence type="ECO:0000256" key="7">
    <source>
        <dbReference type="ARBA" id="ARBA00023317"/>
    </source>
</evidence>
<evidence type="ECO:0000256" key="6">
    <source>
        <dbReference type="ARBA" id="ARBA00023052"/>
    </source>
</evidence>
<evidence type="ECO:0000259" key="11">
    <source>
        <dbReference type="Pfam" id="PF00676"/>
    </source>
</evidence>
<comment type="subunit">
    <text evidence="2 10">Heterodimer of an alpha and a beta chain.</text>
</comment>
<gene>
    <name evidence="12" type="primary">pdhA</name>
    <name evidence="12" type="ORF">ACFSBK_03580</name>
</gene>
<organism evidence="12 13">
    <name type="scientific">Carnobacterium antarcticum</name>
    <dbReference type="NCBI Taxonomy" id="2126436"/>
    <lineage>
        <taxon>Bacteria</taxon>
        <taxon>Bacillati</taxon>
        <taxon>Bacillota</taxon>
        <taxon>Bacilli</taxon>
        <taxon>Lactobacillales</taxon>
        <taxon>Carnobacteriaceae</taxon>
        <taxon>Carnobacterium</taxon>
    </lineage>
</organism>
<dbReference type="PANTHER" id="PTHR43380">
    <property type="entry name" value="2-OXOISOVALERATE DEHYDROGENASE SUBUNIT ALPHA, MITOCHONDRIAL"/>
    <property type="match status" value="1"/>
</dbReference>
<comment type="caution">
    <text evidence="12">The sequence shown here is derived from an EMBL/GenBank/DDBJ whole genome shotgun (WGS) entry which is preliminary data.</text>
</comment>
<dbReference type="Gene3D" id="3.40.50.970">
    <property type="match status" value="1"/>
</dbReference>
<dbReference type="Pfam" id="PF00676">
    <property type="entry name" value="E1_dh"/>
    <property type="match status" value="1"/>
</dbReference>
<dbReference type="InterPro" id="IPR001017">
    <property type="entry name" value="DH_E1"/>
</dbReference>
<comment type="catalytic activity">
    <reaction evidence="9 10">
        <text>N(6)-[(R)-lipoyl]-L-lysyl-[protein] + pyruvate + H(+) = N(6)-[(R)-S(8)-acetyldihydrolipoyl]-L-lysyl-[protein] + CO2</text>
        <dbReference type="Rhea" id="RHEA:19189"/>
        <dbReference type="Rhea" id="RHEA-COMP:10474"/>
        <dbReference type="Rhea" id="RHEA-COMP:10478"/>
        <dbReference type="ChEBI" id="CHEBI:15361"/>
        <dbReference type="ChEBI" id="CHEBI:15378"/>
        <dbReference type="ChEBI" id="CHEBI:16526"/>
        <dbReference type="ChEBI" id="CHEBI:83099"/>
        <dbReference type="ChEBI" id="CHEBI:83111"/>
        <dbReference type="EC" id="1.2.4.1"/>
    </reaction>
</comment>
<feature type="domain" description="Dehydrogenase E1 component" evidence="11">
    <location>
        <begin position="52"/>
        <end position="333"/>
    </location>
</feature>
<keyword evidence="5 10" id="KW-0560">Oxidoreductase</keyword>
<protein>
    <recommendedName>
        <fullName evidence="4 10">Pyruvate dehydrogenase E1 component subunit alpha</fullName>
        <ecNumber evidence="3 10">1.2.4.1</ecNumber>
    </recommendedName>
</protein>
<accession>A0ABW4NLD5</accession>
<dbReference type="SUPFAM" id="SSF52518">
    <property type="entry name" value="Thiamin diphosphate-binding fold (THDP-binding)"/>
    <property type="match status" value="1"/>
</dbReference>
<sequence length="372" mass="41808">MSKKNGTTFNLDHIVESYKKEFPFYQVLDKAGKVTNSELEPDLSDEELTELMRRMVWARAYDQRVTLLNRQGALGNYAPSGGQEASQIATHYALGDGDFFAGTYRDLVPLIFHGLPLEKAFLWYKGHMKGNEYPEDLNAYVPQVIVGGHITHAMGVALGMKKRNKNNIVLSMNGDGATSQGDFYEGINFAGVYNVPYVIVIQNNRYGISVPLEEQTKAETLAQKAVAAGIPGIQVDGMDPLAMYAAVSAARDHALAGKGPVVIEALTYRFGPHTMSDDPTRYRREKELAEWEEKDPLIRMRNYLMEKGLWSEEQEDEVIETCKKEIKEAVTAIGKVEKQKVSDFLKNMYEVSPQNIQEQIASYEEKEMSQND</sequence>
<dbReference type="Proteomes" id="UP001597285">
    <property type="component" value="Unassembled WGS sequence"/>
</dbReference>
<evidence type="ECO:0000313" key="12">
    <source>
        <dbReference type="EMBL" id="MFD1798943.1"/>
    </source>
</evidence>
<dbReference type="InterPro" id="IPR050771">
    <property type="entry name" value="Alpha-ketoacid_DH_E1_comp"/>
</dbReference>
<evidence type="ECO:0000256" key="3">
    <source>
        <dbReference type="ARBA" id="ARBA00012281"/>
    </source>
</evidence>
<keyword evidence="6 10" id="KW-0786">Thiamine pyrophosphate</keyword>
<evidence type="ECO:0000256" key="9">
    <source>
        <dbReference type="ARBA" id="ARBA00051231"/>
    </source>
</evidence>
<evidence type="ECO:0000256" key="1">
    <source>
        <dbReference type="ARBA" id="ARBA00001964"/>
    </source>
</evidence>
<dbReference type="InterPro" id="IPR029061">
    <property type="entry name" value="THDP-binding"/>
</dbReference>
<reference evidence="13" key="1">
    <citation type="journal article" date="2019" name="Int. J. Syst. Evol. Microbiol.">
        <title>The Global Catalogue of Microorganisms (GCM) 10K type strain sequencing project: providing services to taxonomists for standard genome sequencing and annotation.</title>
        <authorList>
            <consortium name="The Broad Institute Genomics Platform"/>
            <consortium name="The Broad Institute Genome Sequencing Center for Infectious Disease"/>
            <person name="Wu L."/>
            <person name="Ma J."/>
        </authorList>
    </citation>
    <scope>NUCLEOTIDE SEQUENCE [LARGE SCALE GENOMIC DNA]</scope>
    <source>
        <strain evidence="13">KCTC 42143</strain>
    </source>
</reference>
<dbReference type="RefSeq" id="WP_058919335.1">
    <property type="nucleotide sequence ID" value="NZ_JBHSQC010000015.1"/>
</dbReference>
<evidence type="ECO:0000256" key="4">
    <source>
        <dbReference type="ARBA" id="ARBA00014159"/>
    </source>
</evidence>
<evidence type="ECO:0000313" key="13">
    <source>
        <dbReference type="Proteomes" id="UP001597285"/>
    </source>
</evidence>
<comment type="function">
    <text evidence="8 10">The pyruvate dehydrogenase complex catalyzes the overall conversion of pyruvate to acetyl-CoA and CO(2). It contains multiple copies of three enzymatic components: pyruvate dehydrogenase (E1), dihydrolipoamide acetyltransferase (E2) and lipoamide dehydrogenase (E3).</text>
</comment>